<name>A0ABD5H2A6_9ENTR</name>
<organism evidence="1 2">
    <name type="scientific">Citrobacter portucalensis</name>
    <dbReference type="NCBI Taxonomy" id="1639133"/>
    <lineage>
        <taxon>Bacteria</taxon>
        <taxon>Pseudomonadati</taxon>
        <taxon>Pseudomonadota</taxon>
        <taxon>Gammaproteobacteria</taxon>
        <taxon>Enterobacterales</taxon>
        <taxon>Enterobacteriaceae</taxon>
        <taxon>Citrobacter</taxon>
        <taxon>Citrobacter freundii complex</taxon>
    </lineage>
</organism>
<sequence>MWRESVVKIADDMGALACSIVPAHPWVYGLGQNTDSGGYLSPVNAVGYLAKKLLSGSGGGSSGGSGDVIVMMVAENTHDAFMQGLNKLSTVFPAPVFTQVSRMAAAAAELSTVKMQLPVKADVLPASAPLSVSTNRLALNAQRVAAAQLAAAVSTTTTDLKNQVTGFIQERAGLLASLSQGLDDLKAASANIFSFSYSGSYAVAAAELLKGIPQTTAVHTAAMMFIGDSLSDLGKMLHEPDRTTRA</sequence>
<dbReference type="Proteomes" id="UP001269984">
    <property type="component" value="Unassembled WGS sequence"/>
</dbReference>
<comment type="caution">
    <text evidence="1">The sequence shown here is derived from an EMBL/GenBank/DDBJ whole genome shotgun (WGS) entry which is preliminary data.</text>
</comment>
<evidence type="ECO:0000313" key="2">
    <source>
        <dbReference type="Proteomes" id="UP001269984"/>
    </source>
</evidence>
<dbReference type="RefSeq" id="WP_318061611.1">
    <property type="nucleotide sequence ID" value="NZ_JAWPAZ010000004.1"/>
</dbReference>
<accession>A0ABD5H2A6</accession>
<protein>
    <recommendedName>
        <fullName evidence="3">Phage protein</fullName>
    </recommendedName>
</protein>
<gene>
    <name evidence="1" type="ORF">RYZ90_12345</name>
</gene>
<proteinExistence type="predicted"/>
<dbReference type="EMBL" id="JAWPAZ010000004">
    <property type="protein sequence ID" value="MDW2634635.1"/>
    <property type="molecule type" value="Genomic_DNA"/>
</dbReference>
<evidence type="ECO:0000313" key="1">
    <source>
        <dbReference type="EMBL" id="MDW2634635.1"/>
    </source>
</evidence>
<dbReference type="AlphaFoldDB" id="A0ABD5H2A6"/>
<evidence type="ECO:0008006" key="3">
    <source>
        <dbReference type="Google" id="ProtNLM"/>
    </source>
</evidence>
<reference evidence="1 2" key="1">
    <citation type="submission" date="2023-10" db="EMBL/GenBank/DDBJ databases">
        <title>Fecal carriage and genetic characteristics of carbapenem-resistant Enterobacterales among healthy adults from four provinces of China.</title>
        <authorList>
            <person name="Li Y."/>
            <person name="Zhang R."/>
        </authorList>
    </citation>
    <scope>NUCLEOTIDE SEQUENCE [LARGE SCALE GENOMIC DNA]</scope>
    <source>
        <strain evidence="1 2">HN-71</strain>
    </source>
</reference>